<proteinExistence type="predicted"/>
<keyword evidence="1" id="KW-0472">Membrane</keyword>
<evidence type="ECO:0000256" key="1">
    <source>
        <dbReference type="SAM" id="Phobius"/>
    </source>
</evidence>
<reference evidence="3 4" key="1">
    <citation type="submission" date="2018-05" db="EMBL/GenBank/DDBJ databases">
        <title>Genomic Encyclopedia of Type Strains, Phase IV (KMG-IV): sequencing the most valuable type-strain genomes for metagenomic binning, comparative biology and taxonomic classification.</title>
        <authorList>
            <person name="Goeker M."/>
        </authorList>
    </citation>
    <scope>NUCLEOTIDE SEQUENCE [LARGE SCALE GENOMIC DNA]</scope>
    <source>
        <strain evidence="3 4">DSM 28556</strain>
    </source>
</reference>
<accession>A0A2V3VP60</accession>
<dbReference type="OrthoDB" id="2989943at2"/>
<dbReference type="InterPro" id="IPR025007">
    <property type="entry name" value="DUF3899"/>
</dbReference>
<protein>
    <submittedName>
        <fullName evidence="3">Uncharacterized protein DUF3899</fullName>
    </submittedName>
</protein>
<name>A0A2V3VP60_9BACI</name>
<keyword evidence="1" id="KW-1133">Transmembrane helix</keyword>
<comment type="caution">
    <text evidence="3">The sequence shown here is derived from an EMBL/GenBank/DDBJ whole genome shotgun (WGS) entry which is preliminary data.</text>
</comment>
<dbReference type="EMBL" id="QJJQ01000017">
    <property type="protein sequence ID" value="PXW82641.1"/>
    <property type="molecule type" value="Genomic_DNA"/>
</dbReference>
<gene>
    <name evidence="3" type="ORF">DFR56_11779</name>
</gene>
<keyword evidence="1" id="KW-0812">Transmembrane</keyword>
<sequence length="124" mass="15022">MTNKNKFYWLFLSINILITCFIFLIFYEERTLTNIINSLFFVTAFYMVIYLYLLITKGKFFDGITYGIRGFVEKIFHKNDMIDSNSEKRLPSELVNIQTYHTFKWQFFSLLIVLVILQLIYFFI</sequence>
<feature type="transmembrane region" description="Helical" evidence="1">
    <location>
        <begin position="33"/>
        <end position="55"/>
    </location>
</feature>
<feature type="transmembrane region" description="Helical" evidence="1">
    <location>
        <begin position="105"/>
        <end position="123"/>
    </location>
</feature>
<evidence type="ECO:0000259" key="2">
    <source>
        <dbReference type="Pfam" id="PF13038"/>
    </source>
</evidence>
<feature type="transmembrane region" description="Helical" evidence="1">
    <location>
        <begin position="7"/>
        <end position="27"/>
    </location>
</feature>
<dbReference type="Pfam" id="PF13038">
    <property type="entry name" value="DUF3899"/>
    <property type="match status" value="1"/>
</dbReference>
<dbReference type="Proteomes" id="UP000247978">
    <property type="component" value="Unassembled WGS sequence"/>
</dbReference>
<keyword evidence="4" id="KW-1185">Reference proteome</keyword>
<dbReference type="RefSeq" id="WP_110397028.1">
    <property type="nucleotide sequence ID" value="NZ_JADIJL010000005.1"/>
</dbReference>
<evidence type="ECO:0000313" key="4">
    <source>
        <dbReference type="Proteomes" id="UP000247978"/>
    </source>
</evidence>
<evidence type="ECO:0000313" key="3">
    <source>
        <dbReference type="EMBL" id="PXW82641.1"/>
    </source>
</evidence>
<feature type="domain" description="DUF3899" evidence="2">
    <location>
        <begin position="36"/>
        <end position="114"/>
    </location>
</feature>
<dbReference type="AlphaFoldDB" id="A0A2V3VP60"/>
<organism evidence="3 4">
    <name type="scientific">Pseudogracilibacillus auburnensis</name>
    <dbReference type="NCBI Taxonomy" id="1494959"/>
    <lineage>
        <taxon>Bacteria</taxon>
        <taxon>Bacillati</taxon>
        <taxon>Bacillota</taxon>
        <taxon>Bacilli</taxon>
        <taxon>Bacillales</taxon>
        <taxon>Bacillaceae</taxon>
        <taxon>Pseudogracilibacillus</taxon>
    </lineage>
</organism>